<comment type="caution">
    <text evidence="2">The sequence shown here is derived from an EMBL/GenBank/DDBJ whole genome shotgun (WGS) entry which is preliminary data.</text>
</comment>
<dbReference type="Proteomes" id="UP001199916">
    <property type="component" value="Unassembled WGS sequence"/>
</dbReference>
<dbReference type="Gene3D" id="3.60.70.12">
    <property type="entry name" value="L-amino peptidase D-ALA esterase/amidase"/>
    <property type="match status" value="1"/>
</dbReference>
<accession>A0ABS8Y8R1</accession>
<dbReference type="InterPro" id="IPR005321">
    <property type="entry name" value="Peptidase_S58_DmpA"/>
</dbReference>
<sequence>MKHSDSALHHVGGKEFYPGCITDVPGIKLGNAQDDAALTGCTVIIAEEGAVCGVDVRGSAPGTRETELLHPTALVQHIHALCLSGGSAFGLEASHGVMRYLKEQGIGMDVGVGVVPIVPSAILFDLGLGDPHVTPNAAMGYAAARNAIATACPQGNIGAGMGATVGKYAGPDRVMKGGFGTASVQLPGGLVVGAAVAVNAIGEVRDPKTGTTLAGARQEDAGSFIDPLSFLTQMANPFGHTRPGTNTTIAAIACNGDLTKTEMSKVAQMAHNGLARTIYPVHTMYDGDTVFAMTTGGIAASVDLIGIWAAEVLGYAVHNAIIAAESAGGVPAWRDWQPHS</sequence>
<evidence type="ECO:0000313" key="2">
    <source>
        <dbReference type="EMBL" id="MCE5168168.1"/>
    </source>
</evidence>
<evidence type="ECO:0000256" key="1">
    <source>
        <dbReference type="ARBA" id="ARBA00007068"/>
    </source>
</evidence>
<dbReference type="InterPro" id="IPR016117">
    <property type="entry name" value="ArgJ-like_dom_sf"/>
</dbReference>
<protein>
    <submittedName>
        <fullName evidence="2">P1 family peptidase</fullName>
    </submittedName>
</protein>
<organism evidence="2 3">
    <name type="scientific">Paenibacillus profundus</name>
    <dbReference type="NCBI Taxonomy" id="1173085"/>
    <lineage>
        <taxon>Bacteria</taxon>
        <taxon>Bacillati</taxon>
        <taxon>Bacillota</taxon>
        <taxon>Bacilli</taxon>
        <taxon>Bacillales</taxon>
        <taxon>Paenibacillaceae</taxon>
        <taxon>Paenibacillus</taxon>
    </lineage>
</organism>
<dbReference type="PANTHER" id="PTHR36512:SF3">
    <property type="entry name" value="BLR5678 PROTEIN"/>
    <property type="match status" value="1"/>
</dbReference>
<name>A0ABS8Y8R1_9BACL</name>
<keyword evidence="3" id="KW-1185">Reference proteome</keyword>
<dbReference type="RefSeq" id="WP_233695491.1">
    <property type="nucleotide sequence ID" value="NZ_JAJNBZ010000001.1"/>
</dbReference>
<dbReference type="SUPFAM" id="SSF56266">
    <property type="entry name" value="DmpA/ArgJ-like"/>
    <property type="match status" value="1"/>
</dbReference>
<dbReference type="PANTHER" id="PTHR36512">
    <property type="entry name" value="D-AMINOPEPTIDASE"/>
    <property type="match status" value="1"/>
</dbReference>
<dbReference type="EMBL" id="JAJNBZ010000001">
    <property type="protein sequence ID" value="MCE5168168.1"/>
    <property type="molecule type" value="Genomic_DNA"/>
</dbReference>
<proteinExistence type="inferred from homology"/>
<reference evidence="2 3" key="1">
    <citation type="submission" date="2021-11" db="EMBL/GenBank/DDBJ databases">
        <title>Draft genome sequence of Paenibacillus profundus YoMME, a new Gram-positive bacteria with exoelectrogenic properties.</title>
        <authorList>
            <person name="Hubenova Y."/>
            <person name="Hubenova E."/>
            <person name="Manasiev Y."/>
            <person name="Peykov S."/>
            <person name="Mitov M."/>
        </authorList>
    </citation>
    <scope>NUCLEOTIDE SEQUENCE [LARGE SCALE GENOMIC DNA]</scope>
    <source>
        <strain evidence="2 3">YoMME</strain>
    </source>
</reference>
<comment type="similarity">
    <text evidence="1">Belongs to the peptidase S58 family.</text>
</comment>
<gene>
    <name evidence="2" type="ORF">LQV63_02380</name>
</gene>
<dbReference type="CDD" id="cd02252">
    <property type="entry name" value="nylC_like"/>
    <property type="match status" value="1"/>
</dbReference>
<dbReference type="Pfam" id="PF03576">
    <property type="entry name" value="Peptidase_S58"/>
    <property type="match status" value="1"/>
</dbReference>
<evidence type="ECO:0000313" key="3">
    <source>
        <dbReference type="Proteomes" id="UP001199916"/>
    </source>
</evidence>